<reference evidence="2 3" key="1">
    <citation type="submission" date="2024-02" db="EMBL/GenBank/DDBJ databases">
        <title>The Genome Sequence of Enterococcus sp. DIV0159.</title>
        <authorList>
            <person name="Earl A."/>
            <person name="Manson A."/>
            <person name="Gilmore M."/>
            <person name="Sanders J."/>
            <person name="Shea T."/>
            <person name="Howe W."/>
            <person name="Livny J."/>
            <person name="Cuomo C."/>
            <person name="Neafsey D."/>
            <person name="Birren B."/>
        </authorList>
    </citation>
    <scope>NUCLEOTIDE SEQUENCE [LARGE SCALE GENOMIC DNA]</scope>
    <source>
        <strain evidence="2 3">665A</strain>
    </source>
</reference>
<evidence type="ECO:0000259" key="1">
    <source>
        <dbReference type="Pfam" id="PF06114"/>
    </source>
</evidence>
<feature type="domain" description="IrrE N-terminal-like" evidence="1">
    <location>
        <begin position="24"/>
        <end position="93"/>
    </location>
</feature>
<dbReference type="InterPro" id="IPR010359">
    <property type="entry name" value="IrrE_HExxH"/>
</dbReference>
<protein>
    <recommendedName>
        <fullName evidence="1">IrrE N-terminal-like domain-containing protein</fullName>
    </recommendedName>
</protein>
<comment type="caution">
    <text evidence="2">The sequence shown here is derived from an EMBL/GenBank/DDBJ whole genome shotgun (WGS) entry which is preliminary data.</text>
</comment>
<dbReference type="Proteomes" id="UP000664357">
    <property type="component" value="Unassembled WGS sequence"/>
</dbReference>
<evidence type="ECO:0000313" key="2">
    <source>
        <dbReference type="EMBL" id="MEO1768319.1"/>
    </source>
</evidence>
<evidence type="ECO:0000313" key="3">
    <source>
        <dbReference type="Proteomes" id="UP000664357"/>
    </source>
</evidence>
<dbReference type="EMBL" id="JAFREL020000001">
    <property type="protein sequence ID" value="MEO1768319.1"/>
    <property type="molecule type" value="Genomic_DNA"/>
</dbReference>
<gene>
    <name evidence="2" type="ORF">JZO67_000230</name>
</gene>
<sequence>MSLLDSRIKKIVDTLKVAILYRGGMDKPGHYIAAINTIVLKEGLTEQDEMRVLLHELGHASKHHKNYYLYNLTFSLRSKMESEAEQYMIKTMLDQYLSAPDIDVLHFNYMKFIENNELDPKYEYVVREMVLDYLYHAGSA</sequence>
<name>A0ABV0EIB7_9ENTE</name>
<keyword evidence="3" id="KW-1185">Reference proteome</keyword>
<organism evidence="2 3">
    <name type="scientific">Candidatus Enterococcus ferrettii</name>
    <dbReference type="NCBI Taxonomy" id="2815324"/>
    <lineage>
        <taxon>Bacteria</taxon>
        <taxon>Bacillati</taxon>
        <taxon>Bacillota</taxon>
        <taxon>Bacilli</taxon>
        <taxon>Lactobacillales</taxon>
        <taxon>Enterococcaceae</taxon>
        <taxon>Enterococcus</taxon>
    </lineage>
</organism>
<accession>A0ABV0EIB7</accession>
<proteinExistence type="predicted"/>
<dbReference type="Pfam" id="PF06114">
    <property type="entry name" value="Peptidase_M78"/>
    <property type="match status" value="1"/>
</dbReference>